<evidence type="ECO:0000313" key="4">
    <source>
        <dbReference type="Proteomes" id="UP000076079"/>
    </source>
</evidence>
<dbReference type="KEGG" id="abac:LuPra_03349"/>
<dbReference type="InterPro" id="IPR013424">
    <property type="entry name" value="Ice-binding_C"/>
</dbReference>
<dbReference type="Proteomes" id="UP000076079">
    <property type="component" value="Chromosome"/>
</dbReference>
<evidence type="ECO:0000259" key="2">
    <source>
        <dbReference type="Pfam" id="PF07589"/>
    </source>
</evidence>
<organism evidence="3 4">
    <name type="scientific">Luteitalea pratensis</name>
    <dbReference type="NCBI Taxonomy" id="1855912"/>
    <lineage>
        <taxon>Bacteria</taxon>
        <taxon>Pseudomonadati</taxon>
        <taxon>Acidobacteriota</taxon>
        <taxon>Vicinamibacteria</taxon>
        <taxon>Vicinamibacterales</taxon>
        <taxon>Vicinamibacteraceae</taxon>
        <taxon>Luteitalea</taxon>
    </lineage>
</organism>
<evidence type="ECO:0000256" key="1">
    <source>
        <dbReference type="SAM" id="SignalP"/>
    </source>
</evidence>
<keyword evidence="4" id="KW-1185">Reference proteome</keyword>
<dbReference type="STRING" id="1855912.LuPra_03349"/>
<protein>
    <recommendedName>
        <fullName evidence="2">Ice-binding protein C-terminal domain-containing protein</fullName>
    </recommendedName>
</protein>
<dbReference type="EMBL" id="CP015136">
    <property type="protein sequence ID" value="AMY10121.1"/>
    <property type="molecule type" value="Genomic_DNA"/>
</dbReference>
<proteinExistence type="predicted"/>
<dbReference type="Pfam" id="PF07589">
    <property type="entry name" value="PEP-CTERM"/>
    <property type="match status" value="1"/>
</dbReference>
<reference evidence="3 4" key="1">
    <citation type="journal article" date="2016" name="Genome Announc.">
        <title>First Complete Genome Sequence of a Subdivision 6 Acidobacterium Strain.</title>
        <authorList>
            <person name="Huang S."/>
            <person name="Vieira S."/>
            <person name="Bunk B."/>
            <person name="Riedel T."/>
            <person name="Sproer C."/>
            <person name="Overmann J."/>
        </authorList>
    </citation>
    <scope>NUCLEOTIDE SEQUENCE [LARGE SCALE GENOMIC DNA]</scope>
    <source>
        <strain evidence="4">DSM 100886 HEG_-6_39</strain>
    </source>
</reference>
<feature type="signal peptide" evidence="1">
    <location>
        <begin position="1"/>
        <end position="22"/>
    </location>
</feature>
<gene>
    <name evidence="3" type="ORF">LuPra_03349</name>
</gene>
<evidence type="ECO:0000313" key="3">
    <source>
        <dbReference type="EMBL" id="AMY10121.1"/>
    </source>
</evidence>
<reference evidence="4" key="2">
    <citation type="submission" date="2016-04" db="EMBL/GenBank/DDBJ databases">
        <title>First Complete Genome Sequence of a Subdivision 6 Acidobacterium.</title>
        <authorList>
            <person name="Huang S."/>
            <person name="Vieira S."/>
            <person name="Bunk B."/>
            <person name="Riedel T."/>
            <person name="Sproeer C."/>
            <person name="Overmann J."/>
        </authorList>
    </citation>
    <scope>NUCLEOTIDE SEQUENCE [LARGE SCALE GENOMIC DNA]</scope>
    <source>
        <strain evidence="4">DSM 100886 HEG_-6_39</strain>
    </source>
</reference>
<name>A0A143PNU7_LUTPR</name>
<sequence precursor="true">MFRFIIATALALVCTASPSAAAIVDWTFLGTVTSLSVNPNIGGGDFRSHFAVGDPWRVDLALNTDTINGCSYPQAGGAGGVYSFAPLGTSTIGDDAFTLRSGALEMNTQGGNCGIGMVGAGVQFRFFTVTSTTMFGTFQPPIEGALWWFGTPGYAIPTSAAGVLGGALAMRVGLTNINGVFTEASASVREVDVVPEPTTLLLFVAGAVALRRRRR</sequence>
<feature type="domain" description="Ice-binding protein C-terminal" evidence="2">
    <location>
        <begin position="194"/>
        <end position="215"/>
    </location>
</feature>
<dbReference type="NCBIfam" id="TIGR02595">
    <property type="entry name" value="PEP_CTERM"/>
    <property type="match status" value="1"/>
</dbReference>
<dbReference type="RefSeq" id="WP_110171796.1">
    <property type="nucleotide sequence ID" value="NZ_CP015136.1"/>
</dbReference>
<dbReference type="AlphaFoldDB" id="A0A143PNU7"/>
<feature type="chain" id="PRO_5007511787" description="Ice-binding protein C-terminal domain-containing protein" evidence="1">
    <location>
        <begin position="23"/>
        <end position="215"/>
    </location>
</feature>
<keyword evidence="1" id="KW-0732">Signal</keyword>
<accession>A0A143PNU7</accession>